<dbReference type="Proteomes" id="UP000035036">
    <property type="component" value="Chromosome"/>
</dbReference>
<dbReference type="SUPFAM" id="SSF158446">
    <property type="entry name" value="IVS-encoded protein-like"/>
    <property type="match status" value="1"/>
</dbReference>
<dbReference type="EMBL" id="CP010311">
    <property type="protein sequence ID" value="AJF07752.1"/>
    <property type="molecule type" value="Genomic_DNA"/>
</dbReference>
<dbReference type="Gene3D" id="1.20.1440.60">
    <property type="entry name" value="23S rRNA-intervening sequence"/>
    <property type="match status" value="1"/>
</dbReference>
<dbReference type="Pfam" id="PF22296">
    <property type="entry name" value="bAvd"/>
    <property type="match status" value="1"/>
</dbReference>
<dbReference type="RefSeq" id="WP_040201727.1">
    <property type="nucleotide sequence ID" value="NZ_CP010311.1"/>
</dbReference>
<evidence type="ECO:0000313" key="2">
    <source>
        <dbReference type="EMBL" id="AJF07752.1"/>
    </source>
</evidence>
<gene>
    <name evidence="2" type="ORF">GSUB_15975</name>
</gene>
<name>A0A0B5FHT2_9BACT</name>
<dbReference type="AlphaFoldDB" id="A0A0B5FHT2"/>
<dbReference type="HOGENOM" id="CLU_144676_2_0_7"/>
<keyword evidence="3" id="KW-1185">Reference proteome</keyword>
<accession>A0A0B5FHT2</accession>
<dbReference type="STRING" id="483547.GSUB_15975"/>
<evidence type="ECO:0000313" key="3">
    <source>
        <dbReference type="Proteomes" id="UP000035036"/>
    </source>
</evidence>
<reference evidence="2 3" key="1">
    <citation type="journal article" date="2015" name="Genome Announc.">
        <title>Genomes of Geoalkalibacter ferrihydriticus Z-0531T and Geoalkalibacter subterraneus Red1T, Two Haloalkaliphilic Metal-Reducing Deltaproteobacteria.</title>
        <authorList>
            <person name="Badalamenti J.P."/>
            <person name="Krajmalnik-Brown R."/>
            <person name="Torres C.I."/>
            <person name="Bond D.R."/>
        </authorList>
    </citation>
    <scope>NUCLEOTIDE SEQUENCE [LARGE SCALE GENOMIC DNA]</scope>
    <source>
        <strain evidence="2 3">Red1</strain>
    </source>
</reference>
<evidence type="ECO:0000259" key="1">
    <source>
        <dbReference type="Pfam" id="PF22296"/>
    </source>
</evidence>
<keyword evidence="2" id="KW-0689">Ribosomal protein</keyword>
<dbReference type="OrthoDB" id="9814817at2"/>
<sequence>MDDLKIRRKCEDMITYGYGALRQFPKAERHVLSQEIRQSMWSLLRLIIICNRRYYKKTTMQDLDAELDLLRSQVRVAMQLEYLPFKKYEVWSRLLDEVGRMVGGWFKSTNRGAGKHEA</sequence>
<dbReference type="NCBIfam" id="NF033474">
    <property type="entry name" value="DivGenRetAVD"/>
    <property type="match status" value="1"/>
</dbReference>
<dbReference type="InterPro" id="IPR036583">
    <property type="entry name" value="23S_rRNA_IVS_sf"/>
</dbReference>
<proteinExistence type="predicted"/>
<feature type="domain" description="bAvd-like" evidence="1">
    <location>
        <begin position="6"/>
        <end position="108"/>
    </location>
</feature>
<dbReference type="InterPro" id="IPR055360">
    <property type="entry name" value="bAvd"/>
</dbReference>
<organism evidence="2 3">
    <name type="scientific">Geoalkalibacter subterraneus</name>
    <dbReference type="NCBI Taxonomy" id="483547"/>
    <lineage>
        <taxon>Bacteria</taxon>
        <taxon>Pseudomonadati</taxon>
        <taxon>Thermodesulfobacteriota</taxon>
        <taxon>Desulfuromonadia</taxon>
        <taxon>Desulfuromonadales</taxon>
        <taxon>Geoalkalibacteraceae</taxon>
        <taxon>Geoalkalibacter</taxon>
    </lineage>
</organism>
<dbReference type="CDD" id="cd16376">
    <property type="entry name" value="Avd_like"/>
    <property type="match status" value="1"/>
</dbReference>
<dbReference type="KEGG" id="gsb:GSUB_15975"/>
<protein>
    <submittedName>
        <fullName evidence="2">S23 ribosomal protein</fullName>
    </submittedName>
</protein>
<dbReference type="GO" id="GO:0005840">
    <property type="term" value="C:ribosome"/>
    <property type="evidence" value="ECO:0007669"/>
    <property type="project" value="UniProtKB-KW"/>
</dbReference>
<keyword evidence="2" id="KW-0687">Ribonucleoprotein</keyword>